<gene>
    <name evidence="3" type="ORF">FA09DRAFT_219832</name>
</gene>
<name>A0A316ZE42_9BASI</name>
<feature type="compositionally biased region" description="Polar residues" evidence="2">
    <location>
        <begin position="119"/>
        <end position="136"/>
    </location>
</feature>
<dbReference type="OrthoDB" id="3367091at2759"/>
<dbReference type="EMBL" id="KZ819287">
    <property type="protein sequence ID" value="PWN99799.1"/>
    <property type="molecule type" value="Genomic_DNA"/>
</dbReference>
<proteinExistence type="predicted"/>
<feature type="region of interest" description="Disordered" evidence="2">
    <location>
        <begin position="400"/>
        <end position="450"/>
    </location>
</feature>
<feature type="compositionally biased region" description="Low complexity" evidence="2">
    <location>
        <begin position="515"/>
        <end position="534"/>
    </location>
</feature>
<evidence type="ECO:0000313" key="3">
    <source>
        <dbReference type="EMBL" id="PWN99799.1"/>
    </source>
</evidence>
<evidence type="ECO:0000256" key="2">
    <source>
        <dbReference type="SAM" id="MobiDB-lite"/>
    </source>
</evidence>
<feature type="compositionally biased region" description="Low complexity" evidence="2">
    <location>
        <begin position="683"/>
        <end position="703"/>
    </location>
</feature>
<protein>
    <submittedName>
        <fullName evidence="3">Uncharacterized protein</fullName>
    </submittedName>
</protein>
<evidence type="ECO:0000313" key="4">
    <source>
        <dbReference type="Proteomes" id="UP000245946"/>
    </source>
</evidence>
<feature type="compositionally biased region" description="Low complexity" evidence="2">
    <location>
        <begin position="56"/>
        <end position="92"/>
    </location>
</feature>
<feature type="compositionally biased region" description="Polar residues" evidence="2">
    <location>
        <begin position="480"/>
        <end position="509"/>
    </location>
</feature>
<feature type="compositionally biased region" description="Polar residues" evidence="2">
    <location>
        <begin position="1"/>
        <end position="11"/>
    </location>
</feature>
<sequence length="956" mass="100881">MLRLWSSSSLNAAAEGSGSDPLVAPESASAAPQTPSTSTPPLGRASDSASPWQRTPSMSRSSSPASASRSHSSNKSSPLRASPSTPRAAPASDGDGEDSFLGRWEGDDSAELDADADRSAQSTSRDVTSDSLSRQQFVFKPRPSSSTERMVAGNTSANGSSRDQENVPVRPSPVRQAAAGSGPRTPLSARPAHSMQHSSPQVPQTPRSDALRRGLLRRPATPGTGSSVRFGSRLYDDGDESRISNSTTLSDSTGNSPARTVRPESQSADMSDSLLERMAFVAREEESNESIQAVELSLGASLSSADGPPDELTQGEETQGADTFDVKEGETETAGQQSLNGDFEAAPVPERAASPPSMRLEAINAQDISLSLSPPSGSVALASFDDMSALIDESINGGPMALANQPSAPQWERMLPFGQQSPSARLDLAQATPRAPKTSTESAVSASGSLDSELSLSESYLAKQGNIAAQSVPAVGHSPSPRSNNSVQHSRFATPSSRAAESPARQASVSPRAYTSSPGRSSPSTAGSTAPTESNTSISSDRGARLVGSPGAQYSSPRQPSSFSASATIRRASASSSPVPATSSPLRSVVTRTPSPRSPARELDESVQSVGAAWATPNMSSATSAPGTGRTYHSVATPETQPRAGPSSASSSSMQDASSPSHASSSEASPSVARAARRPPQPQQASVQAERLAEPAASPAADESNVENSMSQQAAALSAPMSALDELSTASPSLGRRRAGPRASDVALDQLLSAVTELDAVHSSRTKNILQRSYSGEQEASELRAALINSERGLAETLGAARKLQAAQREAQARILQLEQERLQSAKRQAEVEELARRLKDQLYQEEHRLESEDVDKLKEELANERRLRESERRDFEYRIWDAQRQSEPESKPVDVISREAADSAVEAARREVQQACEMDADVRAYGVEVEHARVVEDWSRRVKTSSKSAASRTRR</sequence>
<dbReference type="RefSeq" id="XP_025600078.1">
    <property type="nucleotide sequence ID" value="XM_025739546.1"/>
</dbReference>
<feature type="compositionally biased region" description="Polar residues" evidence="2">
    <location>
        <begin position="143"/>
        <end position="161"/>
    </location>
</feature>
<feature type="compositionally biased region" description="Polar residues" evidence="2">
    <location>
        <begin position="243"/>
        <end position="270"/>
    </location>
</feature>
<evidence type="ECO:0000256" key="1">
    <source>
        <dbReference type="SAM" id="Coils"/>
    </source>
</evidence>
<feature type="region of interest" description="Disordered" evidence="2">
    <location>
        <begin position="1"/>
        <end position="354"/>
    </location>
</feature>
<reference evidence="3 4" key="1">
    <citation type="journal article" date="2018" name="Mol. Biol. Evol.">
        <title>Broad Genomic Sampling Reveals a Smut Pathogenic Ancestry of the Fungal Clade Ustilaginomycotina.</title>
        <authorList>
            <person name="Kijpornyongpan T."/>
            <person name="Mondo S.J."/>
            <person name="Barry K."/>
            <person name="Sandor L."/>
            <person name="Lee J."/>
            <person name="Lipzen A."/>
            <person name="Pangilinan J."/>
            <person name="LaButti K."/>
            <person name="Hainaut M."/>
            <person name="Henrissat B."/>
            <person name="Grigoriev I.V."/>
            <person name="Spatafora J.W."/>
            <person name="Aime M.C."/>
        </authorList>
    </citation>
    <scope>NUCLEOTIDE SEQUENCE [LARGE SCALE GENOMIC DNA]</scope>
    <source>
        <strain evidence="3 4">MCA 4186</strain>
    </source>
</reference>
<feature type="compositionally biased region" description="Low complexity" evidence="2">
    <location>
        <begin position="641"/>
        <end position="674"/>
    </location>
</feature>
<feature type="compositionally biased region" description="Polar residues" evidence="2">
    <location>
        <begin position="617"/>
        <end position="626"/>
    </location>
</feature>
<feature type="region of interest" description="Disordered" evidence="2">
    <location>
        <begin position="471"/>
        <end position="743"/>
    </location>
</feature>
<dbReference type="STRING" id="58919.A0A316ZE42"/>
<dbReference type="GeneID" id="37267092"/>
<dbReference type="Proteomes" id="UP000245946">
    <property type="component" value="Unassembled WGS sequence"/>
</dbReference>
<feature type="compositionally biased region" description="Low complexity" evidence="2">
    <location>
        <begin position="296"/>
        <end position="305"/>
    </location>
</feature>
<organism evidence="3 4">
    <name type="scientific">Tilletiopsis washingtonensis</name>
    <dbReference type="NCBI Taxonomy" id="58919"/>
    <lineage>
        <taxon>Eukaryota</taxon>
        <taxon>Fungi</taxon>
        <taxon>Dikarya</taxon>
        <taxon>Basidiomycota</taxon>
        <taxon>Ustilaginomycotina</taxon>
        <taxon>Exobasidiomycetes</taxon>
        <taxon>Entylomatales</taxon>
        <taxon>Entylomatales incertae sedis</taxon>
        <taxon>Tilletiopsis</taxon>
    </lineage>
</organism>
<feature type="compositionally biased region" description="Polar residues" evidence="2">
    <location>
        <begin position="195"/>
        <end position="207"/>
    </location>
</feature>
<feature type="compositionally biased region" description="Polar residues" evidence="2">
    <location>
        <begin position="706"/>
        <end position="715"/>
    </location>
</feature>
<dbReference type="AlphaFoldDB" id="A0A316ZE42"/>
<feature type="compositionally biased region" description="Low complexity" evidence="2">
    <location>
        <begin position="555"/>
        <end position="585"/>
    </location>
</feature>
<accession>A0A316ZE42</accession>
<keyword evidence="1" id="KW-0175">Coiled coil</keyword>
<feature type="coiled-coil region" evidence="1">
    <location>
        <begin position="801"/>
        <end position="875"/>
    </location>
</feature>
<feature type="compositionally biased region" description="Low complexity" evidence="2">
    <location>
        <begin position="24"/>
        <end position="41"/>
    </location>
</feature>
<keyword evidence="4" id="KW-1185">Reference proteome</keyword>